<protein>
    <submittedName>
        <fullName evidence="3">Response regulator receiver protein</fullName>
    </submittedName>
</protein>
<feature type="domain" description="Response regulatory" evidence="2">
    <location>
        <begin position="1"/>
        <end position="113"/>
    </location>
</feature>
<evidence type="ECO:0000259" key="2">
    <source>
        <dbReference type="PROSITE" id="PS50110"/>
    </source>
</evidence>
<sequence>MLVIEDDPNVSRLLEIYLEEAGYQVEVSASGEDGLARAQAGRFEAILLDVLLPGLDGWHVLTSLKSEPKTREVPVLIVSVVDDRQMGLALGAVDYLVKPIHRAALIGAMSRLEQGRAVPHADSLVLGIDDDPVALRLYQATLEGMGSWLRPRPAARRDCGWPGSSNRGASCWTC</sequence>
<dbReference type="AlphaFoldDB" id="T0YJ62"/>
<dbReference type="GO" id="GO:0000160">
    <property type="term" value="P:phosphorelay signal transduction system"/>
    <property type="evidence" value="ECO:0007669"/>
    <property type="project" value="InterPro"/>
</dbReference>
<accession>T0YJ62</accession>
<organism evidence="3">
    <name type="scientific">mine drainage metagenome</name>
    <dbReference type="NCBI Taxonomy" id="410659"/>
    <lineage>
        <taxon>unclassified sequences</taxon>
        <taxon>metagenomes</taxon>
        <taxon>ecological metagenomes</taxon>
    </lineage>
</organism>
<dbReference type="Pfam" id="PF00072">
    <property type="entry name" value="Response_reg"/>
    <property type="match status" value="1"/>
</dbReference>
<dbReference type="SUPFAM" id="SSF52172">
    <property type="entry name" value="CheY-like"/>
    <property type="match status" value="1"/>
</dbReference>
<dbReference type="PROSITE" id="PS50110">
    <property type="entry name" value="RESPONSE_REGULATORY"/>
    <property type="match status" value="1"/>
</dbReference>
<comment type="caution">
    <text evidence="3">The sequence shown here is derived from an EMBL/GenBank/DDBJ whole genome shotgun (WGS) entry which is preliminary data.</text>
</comment>
<dbReference type="PANTHER" id="PTHR44591">
    <property type="entry name" value="STRESS RESPONSE REGULATOR PROTEIN 1"/>
    <property type="match status" value="1"/>
</dbReference>
<name>T0YJ62_9ZZZZ</name>
<dbReference type="InterPro" id="IPR050595">
    <property type="entry name" value="Bact_response_regulator"/>
</dbReference>
<reference evidence="3" key="2">
    <citation type="journal article" date="2014" name="ISME J.">
        <title>Microbial stratification in low pH oxic and suboxic macroscopic growths along an acid mine drainage.</title>
        <authorList>
            <person name="Mendez-Garcia C."/>
            <person name="Mesa V."/>
            <person name="Sprenger R.R."/>
            <person name="Richter M."/>
            <person name="Diez M.S."/>
            <person name="Solano J."/>
            <person name="Bargiela R."/>
            <person name="Golyshina O.V."/>
            <person name="Manteca A."/>
            <person name="Ramos J.L."/>
            <person name="Gallego J.R."/>
            <person name="Llorente I."/>
            <person name="Martins Dos Santos V.A."/>
            <person name="Jensen O.N."/>
            <person name="Pelaez A.I."/>
            <person name="Sanchez J."/>
            <person name="Ferrer M."/>
        </authorList>
    </citation>
    <scope>NUCLEOTIDE SEQUENCE</scope>
</reference>
<proteinExistence type="predicted"/>
<dbReference type="SMART" id="SM00448">
    <property type="entry name" value="REC"/>
    <property type="match status" value="1"/>
</dbReference>
<dbReference type="Gene3D" id="3.40.50.2300">
    <property type="match status" value="1"/>
</dbReference>
<dbReference type="EMBL" id="AUZY01011733">
    <property type="protein sequence ID" value="EQD33208.1"/>
    <property type="molecule type" value="Genomic_DNA"/>
</dbReference>
<reference evidence="3" key="1">
    <citation type="submission" date="2013-08" db="EMBL/GenBank/DDBJ databases">
        <authorList>
            <person name="Mendez C."/>
            <person name="Richter M."/>
            <person name="Ferrer M."/>
            <person name="Sanchez J."/>
        </authorList>
    </citation>
    <scope>NUCLEOTIDE SEQUENCE</scope>
</reference>
<dbReference type="CDD" id="cd17574">
    <property type="entry name" value="REC_OmpR"/>
    <property type="match status" value="1"/>
</dbReference>
<gene>
    <name evidence="3" type="ORF">B1B_17561</name>
</gene>
<keyword evidence="1" id="KW-0597">Phosphoprotein</keyword>
<dbReference type="InterPro" id="IPR001789">
    <property type="entry name" value="Sig_transdc_resp-reg_receiver"/>
</dbReference>
<evidence type="ECO:0000256" key="1">
    <source>
        <dbReference type="ARBA" id="ARBA00022553"/>
    </source>
</evidence>
<dbReference type="PANTHER" id="PTHR44591:SF3">
    <property type="entry name" value="RESPONSE REGULATORY DOMAIN-CONTAINING PROTEIN"/>
    <property type="match status" value="1"/>
</dbReference>
<dbReference type="InterPro" id="IPR011006">
    <property type="entry name" value="CheY-like_superfamily"/>
</dbReference>
<evidence type="ECO:0000313" key="3">
    <source>
        <dbReference type="EMBL" id="EQD33208.1"/>
    </source>
</evidence>